<evidence type="ECO:0000256" key="1">
    <source>
        <dbReference type="SAM" id="SignalP"/>
    </source>
</evidence>
<reference evidence="2" key="1">
    <citation type="submission" date="2014-05" db="EMBL/GenBank/DDBJ databases">
        <authorList>
            <person name="Chronopoulou M."/>
        </authorList>
    </citation>
    <scope>NUCLEOTIDE SEQUENCE</scope>
    <source>
        <tissue evidence="2">Whole organism</tissue>
    </source>
</reference>
<feature type="chain" id="PRO_5005488624" evidence="1">
    <location>
        <begin position="19"/>
        <end position="97"/>
    </location>
</feature>
<feature type="signal peptide" evidence="1">
    <location>
        <begin position="1"/>
        <end position="18"/>
    </location>
</feature>
<accession>A0A0K2UDQ0</accession>
<sequence>MWAHTVIIMLLVLKGMHGNHSKSSTKDILVSSKQKLREHWKEYTLESLPNASTIPKTVLEQLGVDVFFSLWFVFLNDQIPRTGKPSFVLNLLLLNIV</sequence>
<protein>
    <submittedName>
        <fullName evidence="2">Uncharacterized protein</fullName>
    </submittedName>
</protein>
<evidence type="ECO:0000313" key="2">
    <source>
        <dbReference type="EMBL" id="CDW36358.1"/>
    </source>
</evidence>
<dbReference type="EMBL" id="HACA01018997">
    <property type="protein sequence ID" value="CDW36358.1"/>
    <property type="molecule type" value="Transcribed_RNA"/>
</dbReference>
<name>A0A0K2UDQ0_LEPSM</name>
<dbReference type="OrthoDB" id="286301at2759"/>
<feature type="non-terminal residue" evidence="2">
    <location>
        <position position="97"/>
    </location>
</feature>
<proteinExistence type="predicted"/>
<organism evidence="2">
    <name type="scientific">Lepeophtheirus salmonis</name>
    <name type="common">Salmon louse</name>
    <name type="synonym">Caligus salmonis</name>
    <dbReference type="NCBI Taxonomy" id="72036"/>
    <lineage>
        <taxon>Eukaryota</taxon>
        <taxon>Metazoa</taxon>
        <taxon>Ecdysozoa</taxon>
        <taxon>Arthropoda</taxon>
        <taxon>Crustacea</taxon>
        <taxon>Multicrustacea</taxon>
        <taxon>Hexanauplia</taxon>
        <taxon>Copepoda</taxon>
        <taxon>Siphonostomatoida</taxon>
        <taxon>Caligidae</taxon>
        <taxon>Lepeophtheirus</taxon>
    </lineage>
</organism>
<keyword evidence="1" id="KW-0732">Signal</keyword>
<dbReference type="AlphaFoldDB" id="A0A0K2UDQ0"/>